<reference evidence="2" key="2">
    <citation type="submission" date="2024-08" db="UniProtKB">
        <authorList>
            <consortium name="EnsemblMetazoa"/>
        </authorList>
    </citation>
    <scope>IDENTIFICATION</scope>
</reference>
<feature type="compositionally biased region" description="Polar residues" evidence="1">
    <location>
        <begin position="194"/>
        <end position="205"/>
    </location>
</feature>
<evidence type="ECO:0000313" key="2">
    <source>
        <dbReference type="EnsemblMetazoa" id="XP_019763241.1"/>
    </source>
</evidence>
<feature type="compositionally biased region" description="Basic and acidic residues" evidence="1">
    <location>
        <begin position="207"/>
        <end position="217"/>
    </location>
</feature>
<feature type="region of interest" description="Disordered" evidence="1">
    <location>
        <begin position="165"/>
        <end position="217"/>
    </location>
</feature>
<evidence type="ECO:0000256" key="1">
    <source>
        <dbReference type="SAM" id="MobiDB-lite"/>
    </source>
</evidence>
<dbReference type="AlphaFoldDB" id="A0AAR5PR27"/>
<feature type="region of interest" description="Disordered" evidence="1">
    <location>
        <begin position="606"/>
        <end position="638"/>
    </location>
</feature>
<reference evidence="3" key="1">
    <citation type="journal article" date="2013" name="Genome Biol.">
        <title>Draft genome of the mountain pine beetle, Dendroctonus ponderosae Hopkins, a major forest pest.</title>
        <authorList>
            <person name="Keeling C.I."/>
            <person name="Yuen M.M."/>
            <person name="Liao N.Y."/>
            <person name="Docking T.R."/>
            <person name="Chan S.K."/>
            <person name="Taylor G.A."/>
            <person name="Palmquist D.L."/>
            <person name="Jackman S.D."/>
            <person name="Nguyen A."/>
            <person name="Li M."/>
            <person name="Henderson H."/>
            <person name="Janes J.K."/>
            <person name="Zhao Y."/>
            <person name="Pandoh P."/>
            <person name="Moore R."/>
            <person name="Sperling F.A."/>
            <person name="Huber D.P."/>
            <person name="Birol I."/>
            <person name="Jones S.J."/>
            <person name="Bohlmann J."/>
        </authorList>
    </citation>
    <scope>NUCLEOTIDE SEQUENCE</scope>
</reference>
<feature type="region of interest" description="Disordered" evidence="1">
    <location>
        <begin position="309"/>
        <end position="349"/>
    </location>
</feature>
<dbReference type="EnsemblMetazoa" id="XM_019907682.1">
    <property type="protein sequence ID" value="XP_019763241.1"/>
    <property type="gene ID" value="LOC109539729"/>
</dbReference>
<dbReference type="Proteomes" id="UP000019118">
    <property type="component" value="Unassembled WGS sequence"/>
</dbReference>
<name>A0AAR5PR27_DENPD</name>
<feature type="compositionally biased region" description="Polar residues" evidence="1">
    <location>
        <begin position="542"/>
        <end position="553"/>
    </location>
</feature>
<feature type="region of interest" description="Disordered" evidence="1">
    <location>
        <begin position="737"/>
        <end position="815"/>
    </location>
</feature>
<feature type="region of interest" description="Disordered" evidence="1">
    <location>
        <begin position="232"/>
        <end position="259"/>
    </location>
</feature>
<feature type="region of interest" description="Disordered" evidence="1">
    <location>
        <begin position="517"/>
        <end position="553"/>
    </location>
</feature>
<protein>
    <submittedName>
        <fullName evidence="2">Uncharacterized protein</fullName>
    </submittedName>
</protein>
<feature type="compositionally biased region" description="Low complexity" evidence="1">
    <location>
        <begin position="784"/>
        <end position="805"/>
    </location>
</feature>
<feature type="compositionally biased region" description="Low complexity" evidence="1">
    <location>
        <begin position="335"/>
        <end position="345"/>
    </location>
</feature>
<feature type="region of interest" description="Disordered" evidence="1">
    <location>
        <begin position="650"/>
        <end position="722"/>
    </location>
</feature>
<feature type="region of interest" description="Disordered" evidence="1">
    <location>
        <begin position="476"/>
        <end position="504"/>
    </location>
</feature>
<sequence>MSSAICQNFIQNAWKKELCSNCFKSKDEHAVPSKPKAVPLIVKTSISGIIRDPKKSKPKLNVAFTKELAQFIGYGGEDWLSEDEAAEEPAYECEEVNCDDLLTDSDEEEHTKEIRMQTKKNTNFNTVSLGEMIEEKKSYAHLMLGKPVVNSDGKKQTLLVSVTPFGEDSTPRKYNATKSYSSRELKSPDKEASKSSNVVLTSYNNKPEVDSSKAGNEEKSLLDEISETLEKSNNSILGRRKTPARETENGTNGNNKENIGTVQITEGPISCEVAQKVDRKINLTRTPALKSRDLDKPVYQTSTARIELLNSKNLKKPHKDLPDKTIPTQQKENSDTNNNDNSADNRLSQGDQKLFRDIISSSNFIKSEIQISTSQLNTVKIDESVAVKTNSEFNLPLSESREQAENQHSFLHPHGDVCSTAPAHAPPLLYEKPKIPSKPATVLIRKPVNIQNISHMGQQNQPMTTFTKEPLIKQQDSAADMDPKCNKRRAPQPPEETMPLPINNLPNTPNPPQLFTRNSAALPNGDSPVVREKEKRERTERASSCTPKMYISNGNSEKVESHYQTPAPIPRKSLSISTDNLVVSADEKRKPKGRFSLRKFLRMGSSKDLPRLSGDSSTIEEANDTPKPRPRLVIVHPSELNGSKVEVVAKPDQMDSPPVQNSSNERPPLKVNKPPPPPRNYDNWKPPMSGPPPPKSMEILNKQRALSRSSSNSSTGVTKPKAETVYANIGEVRSSIVPNKPVRTASMREREAQQQKQLQQRKDNYDSVGNGRLKQSENVYDYVNSSSNRSSSPSSDSSGKNSPKSKTARLNKRSESSIDVSGEYFKYGNIPRSMSLTYCGSETESEIYAPYSFYGSETEVTEDDHDWIQNGRTHKLRSKKGRSIVHKNLEDNYGAVVVANHEALAQVLENIQQTVYIQPALRGLKMCSNLRLMDFSMKTGTAPVSIGSRTFRQALWGAQHVTLAFNTGISTSSTLNLGTFHLNSVTDFSDLIPSEYCANEKQTKKQVQATISVLPWLQVHTIESYGALLKTKPNQDETWRDGFFVMLQLVNALKMLQAQGIEELPLSLNSFILSKEVDRETHHRLCIMQGTLPSELTTLTSPEEKYGSLCTCASKAMSLLQPNSKTTTLIQSLLNNERSVSLTQVKAVLEFSLWGPSDVSLGSTVRERELTLQRWLDLQRATVLHGLVCTRVQLTVYEECHLLFLVRSNARMMSDASMLIESNNLKHAHTSKA</sequence>
<feature type="compositionally biased region" description="Low complexity" evidence="1">
    <location>
        <begin position="249"/>
        <end position="259"/>
    </location>
</feature>
<dbReference type="GeneID" id="109539729"/>
<organism evidence="2 3">
    <name type="scientific">Dendroctonus ponderosae</name>
    <name type="common">Mountain pine beetle</name>
    <dbReference type="NCBI Taxonomy" id="77166"/>
    <lineage>
        <taxon>Eukaryota</taxon>
        <taxon>Metazoa</taxon>
        <taxon>Ecdysozoa</taxon>
        <taxon>Arthropoda</taxon>
        <taxon>Hexapoda</taxon>
        <taxon>Insecta</taxon>
        <taxon>Pterygota</taxon>
        <taxon>Neoptera</taxon>
        <taxon>Endopterygota</taxon>
        <taxon>Coleoptera</taxon>
        <taxon>Polyphaga</taxon>
        <taxon>Cucujiformia</taxon>
        <taxon>Curculionidae</taxon>
        <taxon>Scolytinae</taxon>
        <taxon>Dendroctonus</taxon>
    </lineage>
</organism>
<accession>A0AAR5PR27</accession>
<keyword evidence="3" id="KW-1185">Reference proteome</keyword>
<proteinExistence type="predicted"/>
<dbReference type="PANTHER" id="PTHR37970">
    <property type="entry name" value="PROTEIN CBG08587"/>
    <property type="match status" value="1"/>
</dbReference>
<feature type="compositionally biased region" description="Basic and acidic residues" evidence="1">
    <location>
        <begin position="181"/>
        <end position="193"/>
    </location>
</feature>
<evidence type="ECO:0000313" key="3">
    <source>
        <dbReference type="Proteomes" id="UP000019118"/>
    </source>
</evidence>
<dbReference type="PANTHER" id="PTHR37970:SF1">
    <property type="entry name" value="SERINE-RICH ADHESIN FOR PLATELETS"/>
    <property type="match status" value="1"/>
</dbReference>
<feature type="compositionally biased region" description="Basic and acidic residues" evidence="1">
    <location>
        <begin position="529"/>
        <end position="541"/>
    </location>
</feature>